<keyword evidence="3" id="KW-1185">Reference proteome</keyword>
<evidence type="ECO:0000313" key="2">
    <source>
        <dbReference type="EMBL" id="CAA7268213.1"/>
    </source>
</evidence>
<gene>
    <name evidence="2" type="ORF">AAE3_LOCUS10492</name>
</gene>
<evidence type="ECO:0000313" key="3">
    <source>
        <dbReference type="Proteomes" id="UP000467700"/>
    </source>
</evidence>
<comment type="caution">
    <text evidence="2">The sequence shown here is derived from an EMBL/GenBank/DDBJ whole genome shotgun (WGS) entry which is preliminary data.</text>
</comment>
<evidence type="ECO:0000256" key="1">
    <source>
        <dbReference type="SAM" id="MobiDB-lite"/>
    </source>
</evidence>
<proteinExistence type="predicted"/>
<dbReference type="Proteomes" id="UP000467700">
    <property type="component" value="Unassembled WGS sequence"/>
</dbReference>
<dbReference type="AlphaFoldDB" id="A0A8S0XQ03"/>
<protein>
    <submittedName>
        <fullName evidence="2">Uncharacterized protein</fullName>
    </submittedName>
</protein>
<dbReference type="EMBL" id="CACVBS010000067">
    <property type="protein sequence ID" value="CAA7268213.1"/>
    <property type="molecule type" value="Genomic_DNA"/>
</dbReference>
<dbReference type="OrthoDB" id="3223825at2759"/>
<organism evidence="2 3">
    <name type="scientific">Cyclocybe aegerita</name>
    <name type="common">Black poplar mushroom</name>
    <name type="synonym">Agrocybe aegerita</name>
    <dbReference type="NCBI Taxonomy" id="1973307"/>
    <lineage>
        <taxon>Eukaryota</taxon>
        <taxon>Fungi</taxon>
        <taxon>Dikarya</taxon>
        <taxon>Basidiomycota</taxon>
        <taxon>Agaricomycotina</taxon>
        <taxon>Agaricomycetes</taxon>
        <taxon>Agaricomycetidae</taxon>
        <taxon>Agaricales</taxon>
        <taxon>Agaricineae</taxon>
        <taxon>Bolbitiaceae</taxon>
        <taxon>Cyclocybe</taxon>
    </lineage>
</organism>
<reference evidence="2 3" key="1">
    <citation type="submission" date="2020-01" db="EMBL/GenBank/DDBJ databases">
        <authorList>
            <person name="Gupta K D."/>
        </authorList>
    </citation>
    <scope>NUCLEOTIDE SEQUENCE [LARGE SCALE GENOMIC DNA]</scope>
</reference>
<accession>A0A8S0XQ03</accession>
<sequence>MPKSPQSNKRSDTRSRSPSVLRVDRKSGNLTRASTPTTSSIIPTETPTPSYMTNVHDSSTSAMAGATTHIFEMLEALRDQYGVETVLVVTRGNIKQPRFSRVHASRKASRFLRNVVRTDAGQLAEKLEGYIVSGAADHGTFIWASSWYQSLILMLKGGIPHSTVKMKQKEQIKIARDFILNGLIDILREDNMPEDQIPKSMNYKSYETKIVEQCGVVLIGYPGDKGIVNPGELDALMLKELLTRLNDGRCYWKKLNDVASTSRVERHTSSLSSPATPNCERAPASFGTLPPSGTEFEIPTPSSTDLSSSWLKDIVSTNTPPEGDGYLLMAQGYDNPVTEYPSQAAPMLHYEPPSSCLNQEYTMPWQAPDPVAKAMNVLHRAYLEAFISLFPNQMPNMTAPLPSFTDMLPSFSPSSSTLYSGSDTYTPPPSDIVTPPATSPLPAPTPSDVYDSPIPADMPNLIPEHQCFAATAETDGISASFLSLNSNVTSDTNSFPWLQTWQT</sequence>
<feature type="region of interest" description="Disordered" evidence="1">
    <location>
        <begin position="418"/>
        <end position="446"/>
    </location>
</feature>
<feature type="compositionally biased region" description="Low complexity" evidence="1">
    <location>
        <begin position="34"/>
        <end position="50"/>
    </location>
</feature>
<feature type="region of interest" description="Disordered" evidence="1">
    <location>
        <begin position="1"/>
        <end position="50"/>
    </location>
</feature>
<name>A0A8S0XQ03_CYCAE</name>